<dbReference type="InterPro" id="IPR006665">
    <property type="entry name" value="OmpA-like"/>
</dbReference>
<dbReference type="SUPFAM" id="SSF103088">
    <property type="entry name" value="OmpA-like"/>
    <property type="match status" value="1"/>
</dbReference>
<comment type="caution">
    <text evidence="6">The sequence shown here is derived from an EMBL/GenBank/DDBJ whole genome shotgun (WGS) entry which is preliminary data.</text>
</comment>
<evidence type="ECO:0000313" key="7">
    <source>
        <dbReference type="Proteomes" id="UP001356308"/>
    </source>
</evidence>
<gene>
    <name evidence="6" type="ORF">V1I91_00300</name>
</gene>
<evidence type="ECO:0000256" key="3">
    <source>
        <dbReference type="ARBA" id="ARBA00023237"/>
    </source>
</evidence>
<keyword evidence="7" id="KW-1185">Reference proteome</keyword>
<name>A0ABU7INM7_9FLAO</name>
<organism evidence="6 7">
    <name type="scientific">Maribacter cobaltidurans</name>
    <dbReference type="NCBI Taxonomy" id="1178778"/>
    <lineage>
        <taxon>Bacteria</taxon>
        <taxon>Pseudomonadati</taxon>
        <taxon>Bacteroidota</taxon>
        <taxon>Flavobacteriia</taxon>
        <taxon>Flavobacteriales</taxon>
        <taxon>Flavobacteriaceae</taxon>
        <taxon>Maribacter</taxon>
    </lineage>
</organism>
<dbReference type="InterPro" id="IPR036737">
    <property type="entry name" value="OmpA-like_sf"/>
</dbReference>
<evidence type="ECO:0000313" key="6">
    <source>
        <dbReference type="EMBL" id="MEE1974489.1"/>
    </source>
</evidence>
<evidence type="ECO:0000256" key="1">
    <source>
        <dbReference type="ARBA" id="ARBA00004442"/>
    </source>
</evidence>
<dbReference type="PRINTS" id="PR01021">
    <property type="entry name" value="OMPADOMAIN"/>
</dbReference>
<dbReference type="RefSeq" id="WP_272649332.1">
    <property type="nucleotide sequence ID" value="NZ_JAZDDG010000001.1"/>
</dbReference>
<accession>A0ABU7INM7</accession>
<dbReference type="EMBL" id="JAZDDG010000001">
    <property type="protein sequence ID" value="MEE1974489.1"/>
    <property type="molecule type" value="Genomic_DNA"/>
</dbReference>
<evidence type="ECO:0000256" key="2">
    <source>
        <dbReference type="ARBA" id="ARBA00023136"/>
    </source>
</evidence>
<protein>
    <submittedName>
        <fullName evidence="6">OmpA family protein</fullName>
    </submittedName>
</protein>
<feature type="domain" description="OmpA-like" evidence="5">
    <location>
        <begin position="257"/>
        <end position="374"/>
    </location>
</feature>
<dbReference type="PANTHER" id="PTHR30329:SF21">
    <property type="entry name" value="LIPOPROTEIN YIAD-RELATED"/>
    <property type="match status" value="1"/>
</dbReference>
<dbReference type="Gene3D" id="2.60.120.260">
    <property type="entry name" value="Galactose-binding domain-like"/>
    <property type="match status" value="1"/>
</dbReference>
<keyword evidence="2 4" id="KW-0472">Membrane</keyword>
<proteinExistence type="predicted"/>
<dbReference type="CDD" id="cd07185">
    <property type="entry name" value="OmpA_C-like"/>
    <property type="match status" value="1"/>
</dbReference>
<dbReference type="Gene3D" id="3.30.1330.60">
    <property type="entry name" value="OmpA-like domain"/>
    <property type="match status" value="1"/>
</dbReference>
<dbReference type="Pfam" id="PF00691">
    <property type="entry name" value="OmpA"/>
    <property type="match status" value="1"/>
</dbReference>
<dbReference type="InterPro" id="IPR006664">
    <property type="entry name" value="OMP_bac"/>
</dbReference>
<reference evidence="6 7" key="1">
    <citation type="submission" date="2024-01" db="EMBL/GenBank/DDBJ databases">
        <title>Maribacter spp. originated from different algae showed divergent polysaccharides utilization ability.</title>
        <authorList>
            <person name="Wang H."/>
            <person name="Wu Y."/>
        </authorList>
    </citation>
    <scope>NUCLEOTIDE SEQUENCE [LARGE SCALE GENOMIC DNA]</scope>
    <source>
        <strain evidence="6 7">PR1</strain>
    </source>
</reference>
<dbReference type="Proteomes" id="UP001356308">
    <property type="component" value="Unassembled WGS sequence"/>
</dbReference>
<sequence length="374" mass="43020">MNLVPRIYKSIVIAKVFFLGGISFVSGQNLIKNPSFERYLACPINLGNLKNDLVDWNIPTLGSTDYFHSCSEAMGTPKNFNGEQPADFGEGYVGLYLYAPDNYREYLQATLTKTLRKGISYEVSFYVSLAERSDFAIKEFGLLFSEDPLQVKTRKVLSKMHLSKVQGDISNYFEIRYSDFYSDNKEWVRVEKEFVANGTENFLIIGNFKDNKRTHKFKTKRRATKGSYYYLDMVSVVPKKEMEAQSHVNDELLDTNYTLNETLTFKSVLFNFDEFTLSTQSIKELNQMVTYLKSRLDLIISISGHTDNIGNKSYNLDLSRKRAKAVSTYLTQRGIDKKRISYEGFGSTKPLETNNTLTGRLNNRRVEFTLTKKL</sequence>
<dbReference type="PANTHER" id="PTHR30329">
    <property type="entry name" value="STATOR ELEMENT OF FLAGELLAR MOTOR COMPLEX"/>
    <property type="match status" value="1"/>
</dbReference>
<keyword evidence="3" id="KW-0998">Cell outer membrane</keyword>
<evidence type="ECO:0000259" key="5">
    <source>
        <dbReference type="PROSITE" id="PS51123"/>
    </source>
</evidence>
<comment type="subcellular location">
    <subcellularLocation>
        <location evidence="1">Cell outer membrane</location>
    </subcellularLocation>
</comment>
<evidence type="ECO:0000256" key="4">
    <source>
        <dbReference type="PROSITE-ProRule" id="PRU00473"/>
    </source>
</evidence>
<dbReference type="PROSITE" id="PS51123">
    <property type="entry name" value="OMPA_2"/>
    <property type="match status" value="1"/>
</dbReference>
<dbReference type="InterPro" id="IPR050330">
    <property type="entry name" value="Bact_OuterMem_StrucFunc"/>
</dbReference>